<dbReference type="KEGG" id="ovi:T265_16189"/>
<reference evidence="1 2" key="1">
    <citation type="submission" date="2013-11" db="EMBL/GenBank/DDBJ databases">
        <title>Opisthorchis viverrini - life in the bile duct.</title>
        <authorList>
            <person name="Young N.D."/>
            <person name="Nagarajan N."/>
            <person name="Lin S.J."/>
            <person name="Korhonen P.K."/>
            <person name="Jex A.R."/>
            <person name="Hall R.S."/>
            <person name="Safavi-Hemami H."/>
            <person name="Kaewkong W."/>
            <person name="Bertrand D."/>
            <person name="Gao S."/>
            <person name="Seet Q."/>
            <person name="Wongkham S."/>
            <person name="Teh B.T."/>
            <person name="Wongkham C."/>
            <person name="Intapan P.M."/>
            <person name="Maleewong W."/>
            <person name="Yang X."/>
            <person name="Hu M."/>
            <person name="Wang Z."/>
            <person name="Hofmann A."/>
            <person name="Sternberg P.W."/>
            <person name="Tan P."/>
            <person name="Wang J."/>
            <person name="Gasser R.B."/>
        </authorList>
    </citation>
    <scope>NUCLEOTIDE SEQUENCE [LARGE SCALE GENOMIC DNA]</scope>
</reference>
<accession>A0A074Z4M9</accession>
<dbReference type="EMBL" id="KL605219">
    <property type="protein sequence ID" value="KER18250.1"/>
    <property type="molecule type" value="Genomic_DNA"/>
</dbReference>
<dbReference type="CTD" id="20330354"/>
<gene>
    <name evidence="1" type="ORF">T265_16189</name>
</gene>
<organism evidence="1 2">
    <name type="scientific">Opisthorchis viverrini</name>
    <name type="common">Southeast Asian liver fluke</name>
    <dbReference type="NCBI Taxonomy" id="6198"/>
    <lineage>
        <taxon>Eukaryota</taxon>
        <taxon>Metazoa</taxon>
        <taxon>Spiralia</taxon>
        <taxon>Lophotrochozoa</taxon>
        <taxon>Platyhelminthes</taxon>
        <taxon>Trematoda</taxon>
        <taxon>Digenea</taxon>
        <taxon>Opisthorchiida</taxon>
        <taxon>Opisthorchiata</taxon>
        <taxon>Opisthorchiidae</taxon>
        <taxon>Opisthorchis</taxon>
    </lineage>
</organism>
<sequence>MTHVRCSCRPELIKPSLPTITYWEWLQKEFYRTHAPDMVRNSDAIRLCMKPAPVGIQVRPNPKSVSSDGDPMQLDLPPGAYIECVLHGKNGTTPDMHVYTPDRFNRSRYGNH</sequence>
<evidence type="ECO:0000313" key="2">
    <source>
        <dbReference type="Proteomes" id="UP000054324"/>
    </source>
</evidence>
<dbReference type="Proteomes" id="UP000054324">
    <property type="component" value="Unassembled WGS sequence"/>
</dbReference>
<dbReference type="AlphaFoldDB" id="A0A074Z4M9"/>
<evidence type="ECO:0000313" key="1">
    <source>
        <dbReference type="EMBL" id="KER18250.1"/>
    </source>
</evidence>
<dbReference type="GeneID" id="20330354"/>
<keyword evidence="2" id="KW-1185">Reference proteome</keyword>
<dbReference type="RefSeq" id="XP_009178003.1">
    <property type="nucleotide sequence ID" value="XM_009179739.1"/>
</dbReference>
<proteinExistence type="predicted"/>
<protein>
    <submittedName>
        <fullName evidence="1">Uncharacterized protein</fullName>
    </submittedName>
</protein>
<feature type="non-terminal residue" evidence="1">
    <location>
        <position position="112"/>
    </location>
</feature>
<name>A0A074Z4M9_OPIVI</name>